<gene>
    <name evidence="1" type="ORF">KC01_LOCUS26231</name>
</gene>
<organism evidence="1 2">
    <name type="scientific">Knipowitschia caucasica</name>
    <name type="common">Caucasian dwarf goby</name>
    <name type="synonym">Pomatoschistus caucasicus</name>
    <dbReference type="NCBI Taxonomy" id="637954"/>
    <lineage>
        <taxon>Eukaryota</taxon>
        <taxon>Metazoa</taxon>
        <taxon>Chordata</taxon>
        <taxon>Craniata</taxon>
        <taxon>Vertebrata</taxon>
        <taxon>Euteleostomi</taxon>
        <taxon>Actinopterygii</taxon>
        <taxon>Neopterygii</taxon>
        <taxon>Teleostei</taxon>
        <taxon>Neoteleostei</taxon>
        <taxon>Acanthomorphata</taxon>
        <taxon>Gobiaria</taxon>
        <taxon>Gobiiformes</taxon>
        <taxon>Gobioidei</taxon>
        <taxon>Gobiidae</taxon>
        <taxon>Gobiinae</taxon>
        <taxon>Knipowitschia</taxon>
    </lineage>
</organism>
<evidence type="ECO:0000313" key="1">
    <source>
        <dbReference type="EMBL" id="CAL1597745.1"/>
    </source>
</evidence>
<dbReference type="Proteomes" id="UP001497482">
    <property type="component" value="Chromosome 22"/>
</dbReference>
<dbReference type="EMBL" id="OZ035844">
    <property type="protein sequence ID" value="CAL1597745.1"/>
    <property type="molecule type" value="Genomic_DNA"/>
</dbReference>
<keyword evidence="2" id="KW-1185">Reference proteome</keyword>
<sequence>MKTHVGLQLFLSRKLFRTDRTVHGFTLSLLPCVRLHVKSKVRFVEKRSVTDRTAELEISRVRPQVSLENALSVKGFITDGTSKTTILFVCRGRNDGSSPFSHVFVTNGTAQCFISRLGRRSTLFRKRIITDRTTERCRSGVFFHVFEESALPGKGFVTDRAAERFLICACSSSCVYCSPTFFLKRLKGRETEGFFV</sequence>
<evidence type="ECO:0000313" key="2">
    <source>
        <dbReference type="Proteomes" id="UP001497482"/>
    </source>
</evidence>
<dbReference type="AlphaFoldDB" id="A0AAV2L9A8"/>
<proteinExistence type="predicted"/>
<name>A0AAV2L9A8_KNICA</name>
<reference evidence="1 2" key="1">
    <citation type="submission" date="2024-04" db="EMBL/GenBank/DDBJ databases">
        <authorList>
            <person name="Waldvogel A.-M."/>
            <person name="Schoenle A."/>
        </authorList>
    </citation>
    <scope>NUCLEOTIDE SEQUENCE [LARGE SCALE GENOMIC DNA]</scope>
</reference>
<protein>
    <submittedName>
        <fullName evidence="1">Uncharacterized protein</fullName>
    </submittedName>
</protein>
<accession>A0AAV2L9A8</accession>